<dbReference type="PANTHER" id="PTHR38340:SF1">
    <property type="entry name" value="S-LAYER PROTEIN"/>
    <property type="match status" value="1"/>
</dbReference>
<comment type="cofactor">
    <cofactor evidence="1">
        <name>Ca(2+)</name>
        <dbReference type="ChEBI" id="CHEBI:29108"/>
    </cofactor>
</comment>
<evidence type="ECO:0000256" key="2">
    <source>
        <dbReference type="ARBA" id="ARBA00004613"/>
    </source>
</evidence>
<dbReference type="Proteomes" id="UP001597173">
    <property type="component" value="Unassembled WGS sequence"/>
</dbReference>
<reference evidence="8" key="1">
    <citation type="journal article" date="2019" name="Int. J. Syst. Evol. Microbiol.">
        <title>The Global Catalogue of Microorganisms (GCM) 10K type strain sequencing project: providing services to taxonomists for standard genome sequencing and annotation.</title>
        <authorList>
            <consortium name="The Broad Institute Genomics Platform"/>
            <consortium name="The Broad Institute Genome Sequencing Center for Infectious Disease"/>
            <person name="Wu L."/>
            <person name="Ma J."/>
        </authorList>
    </citation>
    <scope>NUCLEOTIDE SEQUENCE [LARGE SCALE GENOMIC DNA]</scope>
    <source>
        <strain evidence="8">CCUG 55609</strain>
    </source>
</reference>
<dbReference type="Gene3D" id="3.40.390.10">
    <property type="entry name" value="Collagenase (Catalytic Domain)"/>
    <property type="match status" value="1"/>
</dbReference>
<organism evidence="7 8">
    <name type="scientific">Mycoplana ramosa</name>
    <name type="common">Mycoplana bullata</name>
    <dbReference type="NCBI Taxonomy" id="40837"/>
    <lineage>
        <taxon>Bacteria</taxon>
        <taxon>Pseudomonadati</taxon>
        <taxon>Pseudomonadota</taxon>
        <taxon>Alphaproteobacteria</taxon>
        <taxon>Hyphomicrobiales</taxon>
        <taxon>Rhizobiaceae</taxon>
        <taxon>Mycoplana</taxon>
    </lineage>
</organism>
<dbReference type="SMART" id="SM00235">
    <property type="entry name" value="ZnMc"/>
    <property type="match status" value="1"/>
</dbReference>
<dbReference type="InterPro" id="IPR006026">
    <property type="entry name" value="Peptidase_Metallo"/>
</dbReference>
<dbReference type="SUPFAM" id="SSF55486">
    <property type="entry name" value="Metalloproteases ('zincins'), catalytic domain"/>
    <property type="match status" value="1"/>
</dbReference>
<dbReference type="CDD" id="cd04277">
    <property type="entry name" value="ZnMc_serralysin_like"/>
    <property type="match status" value="1"/>
</dbReference>
<keyword evidence="4" id="KW-0964">Secreted</keyword>
<evidence type="ECO:0000256" key="5">
    <source>
        <dbReference type="ARBA" id="ARBA00022737"/>
    </source>
</evidence>
<dbReference type="Pfam" id="PF08548">
    <property type="entry name" value="Peptidase_M10_C"/>
    <property type="match status" value="1"/>
</dbReference>
<gene>
    <name evidence="7" type="ORF">ACFQ33_02010</name>
</gene>
<evidence type="ECO:0000313" key="7">
    <source>
        <dbReference type="EMBL" id="MFD1326675.1"/>
    </source>
</evidence>
<keyword evidence="8" id="KW-1185">Reference proteome</keyword>
<keyword evidence="5" id="KW-0677">Repeat</keyword>
<evidence type="ECO:0000256" key="1">
    <source>
        <dbReference type="ARBA" id="ARBA00001913"/>
    </source>
</evidence>
<dbReference type="InterPro" id="IPR024079">
    <property type="entry name" value="MetalloPept_cat_dom_sf"/>
</dbReference>
<dbReference type="Pfam" id="PF00353">
    <property type="entry name" value="HemolysinCabind"/>
    <property type="match status" value="2"/>
</dbReference>
<evidence type="ECO:0000313" key="8">
    <source>
        <dbReference type="Proteomes" id="UP001597173"/>
    </source>
</evidence>
<dbReference type="InterPro" id="IPR013858">
    <property type="entry name" value="Peptidase_M10B_C"/>
</dbReference>
<dbReference type="InterPro" id="IPR018511">
    <property type="entry name" value="Hemolysin-typ_Ca-bd_CS"/>
</dbReference>
<feature type="domain" description="Peptidase metallopeptidase" evidence="6">
    <location>
        <begin position="24"/>
        <end position="207"/>
    </location>
</feature>
<dbReference type="RefSeq" id="WP_374838243.1">
    <property type="nucleotide sequence ID" value="NZ_JBHEEW010000006.1"/>
</dbReference>
<dbReference type="EMBL" id="JBHTNF010000001">
    <property type="protein sequence ID" value="MFD1326675.1"/>
    <property type="molecule type" value="Genomic_DNA"/>
</dbReference>
<name>A0ABW3YSX7_MYCRA</name>
<sequence length="541" mass="57467">MTGIGKKTKTISATGSAFIDSILSETAWSGSVTYAFPTSSSQYNYSGYSEPNEGFRAVSDGVKKAALFALEKSYGSAANDGFSVEGFTNLGVSQSNSSSTATLRFAESTYYNPTAKAYFPGTYAEAGDLWFGTDYAGDPTLNLRTPKAGNYAWHTLIHEVGHSLGLEHAHTGDGLAMMPTEYDTVEYTVMTYRTFVGAVGDGYTYGDYDAPQTFMMADIYALQHMYGADYTTNSGNTTYKWNPGNGQTYVNGQVAISPGANRIFATIWDGGGNDTYDLSSYKNALELDLRPGSYSVFSKVQLADLGGGPNDGYARGNIFNALLYRDDTRSLIENAKGGSGNDEIIGNEAANRLYGNNGNDRLYGQEGSDALYGGAGADRLYGGSGTDTASYATATKGVTASLSNPSLNTNDAKGDIYSSIENLYGTNYNDKLIGNGYANRLSGGAGNDVLNGGAGNDILAGGSGYDDFIFRKGYGKDTILDFTNGLDQIDLRSYGFKSASSVMSKADQVGADVHITFAATDILLLKNFDIADLNKGDFLLA</sequence>
<dbReference type="InterPro" id="IPR034033">
    <property type="entry name" value="Serralysin-like"/>
</dbReference>
<evidence type="ECO:0000256" key="3">
    <source>
        <dbReference type="ARBA" id="ARBA00009490"/>
    </source>
</evidence>
<dbReference type="PRINTS" id="PR00313">
    <property type="entry name" value="CABNDNGRPT"/>
</dbReference>
<dbReference type="InterPro" id="IPR050557">
    <property type="entry name" value="RTX_toxin/Mannuronan_C5-epim"/>
</dbReference>
<evidence type="ECO:0000259" key="6">
    <source>
        <dbReference type="SMART" id="SM00235"/>
    </source>
</evidence>
<dbReference type="PANTHER" id="PTHR38340">
    <property type="entry name" value="S-LAYER PROTEIN"/>
    <property type="match status" value="1"/>
</dbReference>
<dbReference type="SUPFAM" id="SSF51120">
    <property type="entry name" value="beta-Roll"/>
    <property type="match status" value="2"/>
</dbReference>
<comment type="subcellular location">
    <subcellularLocation>
        <location evidence="2">Secreted</location>
    </subcellularLocation>
</comment>
<accession>A0ABW3YSX7</accession>
<dbReference type="Gene3D" id="2.150.10.10">
    <property type="entry name" value="Serralysin-like metalloprotease, C-terminal"/>
    <property type="match status" value="2"/>
</dbReference>
<comment type="similarity">
    <text evidence="3">Belongs to the peptidase M10B family.</text>
</comment>
<dbReference type="InterPro" id="IPR011049">
    <property type="entry name" value="Serralysin-like_metalloprot_C"/>
</dbReference>
<dbReference type="InterPro" id="IPR001343">
    <property type="entry name" value="Hemolysn_Ca-bd"/>
</dbReference>
<evidence type="ECO:0000256" key="4">
    <source>
        <dbReference type="ARBA" id="ARBA00022525"/>
    </source>
</evidence>
<protein>
    <submittedName>
        <fullName evidence="7">M10 family metallopeptidase</fullName>
    </submittedName>
</protein>
<proteinExistence type="inferred from homology"/>
<dbReference type="PROSITE" id="PS00330">
    <property type="entry name" value="HEMOLYSIN_CALCIUM"/>
    <property type="match status" value="1"/>
</dbReference>
<comment type="caution">
    <text evidence="7">The sequence shown here is derived from an EMBL/GenBank/DDBJ whole genome shotgun (WGS) entry which is preliminary data.</text>
</comment>